<feature type="compositionally biased region" description="Basic residues" evidence="1">
    <location>
        <begin position="261"/>
        <end position="277"/>
    </location>
</feature>
<dbReference type="GO" id="GO:0042393">
    <property type="term" value="F:histone binding"/>
    <property type="evidence" value="ECO:0007669"/>
    <property type="project" value="TreeGrafter"/>
</dbReference>
<accession>A0AAV2J2T3</accession>
<organism evidence="2 3">
    <name type="scientific">Knipowitschia caucasica</name>
    <name type="common">Caucasian dwarf goby</name>
    <name type="synonym">Pomatoschistus caucasicus</name>
    <dbReference type="NCBI Taxonomy" id="637954"/>
    <lineage>
        <taxon>Eukaryota</taxon>
        <taxon>Metazoa</taxon>
        <taxon>Chordata</taxon>
        <taxon>Craniata</taxon>
        <taxon>Vertebrata</taxon>
        <taxon>Euteleostomi</taxon>
        <taxon>Actinopterygii</taxon>
        <taxon>Neopterygii</taxon>
        <taxon>Teleostei</taxon>
        <taxon>Neoteleostei</taxon>
        <taxon>Acanthomorphata</taxon>
        <taxon>Gobiaria</taxon>
        <taxon>Gobiiformes</taxon>
        <taxon>Gobioidei</taxon>
        <taxon>Gobiidae</taxon>
        <taxon>Gobiinae</taxon>
        <taxon>Knipowitschia</taxon>
    </lineage>
</organism>
<dbReference type="InterPro" id="IPR028938">
    <property type="entry name" value="Rsf1-like"/>
</dbReference>
<dbReference type="GO" id="GO:0045892">
    <property type="term" value="P:negative regulation of DNA-templated transcription"/>
    <property type="evidence" value="ECO:0007669"/>
    <property type="project" value="TreeGrafter"/>
</dbReference>
<protein>
    <submittedName>
        <fullName evidence="2">Uncharacterized protein</fullName>
    </submittedName>
</protein>
<dbReference type="Proteomes" id="UP001497482">
    <property type="component" value="Chromosome 10"/>
</dbReference>
<name>A0AAV2J2T3_KNICA</name>
<feature type="compositionally biased region" description="Polar residues" evidence="1">
    <location>
        <begin position="204"/>
        <end position="219"/>
    </location>
</feature>
<feature type="compositionally biased region" description="Basic residues" evidence="1">
    <location>
        <begin position="297"/>
        <end position="326"/>
    </location>
</feature>
<sequence length="326" mass="36788">MLSVFVKSHVGAVCLLEEHKAEEKNIKKKVVGRRRGRGRRSTRSRKLISYRFDDFDDAINEAIQENRELSGRASRALSPVCGESLELSGMVNRSECPRPLGCSGRVRKSVRKRRRLNDLESDSTAADSEEDEYMLSHSSEEEEEPAVWGLEDEVCSDSLSGDRAVRRQSRGKRTCVLDSPQHMGGSSGSDSGEDSSRRALSLRRGQQQQVNYCESSSSDCGAPSAVRSVKRRREHESSDYSEASPFSRDSEEECAEEDGKRRRPLARPRKRRRHRPRYNPLTDQDTSSEEAPVQGRRAGRTGRKHQGPKHKGPKHKGHKHHLQAKS</sequence>
<dbReference type="PANTHER" id="PTHR14296">
    <property type="entry name" value="REMODELING AND SPACING FACTOR 1"/>
    <property type="match status" value="1"/>
</dbReference>
<evidence type="ECO:0000256" key="1">
    <source>
        <dbReference type="SAM" id="MobiDB-lite"/>
    </source>
</evidence>
<evidence type="ECO:0000313" key="2">
    <source>
        <dbReference type="EMBL" id="CAL1571966.1"/>
    </source>
</evidence>
<feature type="region of interest" description="Disordered" evidence="1">
    <location>
        <begin position="113"/>
        <end position="326"/>
    </location>
</feature>
<dbReference type="PANTHER" id="PTHR14296:SF16">
    <property type="entry name" value="REMODELING AND SPACING FACTOR 1"/>
    <property type="match status" value="1"/>
</dbReference>
<dbReference type="GO" id="GO:0031213">
    <property type="term" value="C:RSF complex"/>
    <property type="evidence" value="ECO:0007669"/>
    <property type="project" value="InterPro"/>
</dbReference>
<dbReference type="EMBL" id="OZ035832">
    <property type="protein sequence ID" value="CAL1571966.1"/>
    <property type="molecule type" value="Genomic_DNA"/>
</dbReference>
<feature type="compositionally biased region" description="Acidic residues" evidence="1">
    <location>
        <begin position="140"/>
        <end position="155"/>
    </location>
</feature>
<keyword evidence="3" id="KW-1185">Reference proteome</keyword>
<evidence type="ECO:0000313" key="3">
    <source>
        <dbReference type="Proteomes" id="UP001497482"/>
    </source>
</evidence>
<gene>
    <name evidence="2" type="ORF">KC01_LOCUS4020</name>
</gene>
<reference evidence="2 3" key="1">
    <citation type="submission" date="2024-04" db="EMBL/GenBank/DDBJ databases">
        <authorList>
            <person name="Waldvogel A.-M."/>
            <person name="Schoenle A."/>
        </authorList>
    </citation>
    <scope>NUCLEOTIDE SEQUENCE [LARGE SCALE GENOMIC DNA]</scope>
</reference>
<dbReference type="AlphaFoldDB" id="A0AAV2J2T3"/>
<proteinExistence type="predicted"/>